<reference evidence="2" key="2">
    <citation type="submission" date="2020-05" db="UniProtKB">
        <authorList>
            <consortium name="EnsemblMetazoa"/>
        </authorList>
    </citation>
    <scope>IDENTIFICATION</scope>
</reference>
<evidence type="ECO:0000313" key="3">
    <source>
        <dbReference type="Proteomes" id="UP000030765"/>
    </source>
</evidence>
<organism evidence="1">
    <name type="scientific">Anopheles sinensis</name>
    <name type="common">Mosquito</name>
    <dbReference type="NCBI Taxonomy" id="74873"/>
    <lineage>
        <taxon>Eukaryota</taxon>
        <taxon>Metazoa</taxon>
        <taxon>Ecdysozoa</taxon>
        <taxon>Arthropoda</taxon>
        <taxon>Hexapoda</taxon>
        <taxon>Insecta</taxon>
        <taxon>Pterygota</taxon>
        <taxon>Neoptera</taxon>
        <taxon>Endopterygota</taxon>
        <taxon>Diptera</taxon>
        <taxon>Nematocera</taxon>
        <taxon>Culicoidea</taxon>
        <taxon>Culicidae</taxon>
        <taxon>Anophelinae</taxon>
        <taxon>Anopheles</taxon>
    </lineage>
</organism>
<proteinExistence type="predicted"/>
<dbReference type="AlphaFoldDB" id="A0A084VPE8"/>
<dbReference type="VEuPathDB" id="VectorBase:ASIC007213"/>
<dbReference type="Proteomes" id="UP000030765">
    <property type="component" value="Unassembled WGS sequence"/>
</dbReference>
<accession>A0A084VPE8</accession>
<dbReference type="EMBL" id="KE524999">
    <property type="protein sequence ID" value="KFB39842.1"/>
    <property type="molecule type" value="Genomic_DNA"/>
</dbReference>
<keyword evidence="3" id="KW-1185">Reference proteome</keyword>
<evidence type="ECO:0000313" key="2">
    <source>
        <dbReference type="EnsemblMetazoa" id="ASIC007213-PA"/>
    </source>
</evidence>
<reference evidence="1 3" key="1">
    <citation type="journal article" date="2014" name="BMC Genomics">
        <title>Genome sequence of Anopheles sinensis provides insight into genetics basis of mosquito competence for malaria parasites.</title>
        <authorList>
            <person name="Zhou D."/>
            <person name="Zhang D."/>
            <person name="Ding G."/>
            <person name="Shi L."/>
            <person name="Hou Q."/>
            <person name="Ye Y."/>
            <person name="Xu Y."/>
            <person name="Zhou H."/>
            <person name="Xiong C."/>
            <person name="Li S."/>
            <person name="Yu J."/>
            <person name="Hong S."/>
            <person name="Yu X."/>
            <person name="Zou P."/>
            <person name="Chen C."/>
            <person name="Chang X."/>
            <person name="Wang W."/>
            <person name="Lv Y."/>
            <person name="Sun Y."/>
            <person name="Ma L."/>
            <person name="Shen B."/>
            <person name="Zhu C."/>
        </authorList>
    </citation>
    <scope>NUCLEOTIDE SEQUENCE [LARGE SCALE GENOMIC DNA]</scope>
</reference>
<protein>
    <submittedName>
        <fullName evidence="1 2">Uncharacterized protein</fullName>
    </submittedName>
</protein>
<evidence type="ECO:0000313" key="1">
    <source>
        <dbReference type="EMBL" id="KFB39842.1"/>
    </source>
</evidence>
<name>A0A084VPE8_ANOSI</name>
<gene>
    <name evidence="1" type="ORF">ZHAS_00007213</name>
</gene>
<dbReference type="EnsemblMetazoa" id="ASIC007213-RA">
    <property type="protein sequence ID" value="ASIC007213-PA"/>
    <property type="gene ID" value="ASIC007213"/>
</dbReference>
<sequence>MHRHRLQYVVFLHRNTASSPSSGRSLESSLFIDVSGLERVVPNDRKWGSEQSQEKPAKS</sequence>
<dbReference type="EMBL" id="ATLV01015001">
    <property type="status" value="NOT_ANNOTATED_CDS"/>
    <property type="molecule type" value="Genomic_DNA"/>
</dbReference>